<dbReference type="GO" id="GO:0048024">
    <property type="term" value="P:regulation of mRNA splicing, via spliceosome"/>
    <property type="evidence" value="ECO:0007669"/>
    <property type="project" value="TreeGrafter"/>
</dbReference>
<dbReference type="GO" id="GO:0003729">
    <property type="term" value="F:mRNA binding"/>
    <property type="evidence" value="ECO:0007669"/>
    <property type="project" value="TreeGrafter"/>
</dbReference>
<dbReference type="GO" id="GO:0005634">
    <property type="term" value="C:nucleus"/>
    <property type="evidence" value="ECO:0007669"/>
    <property type="project" value="TreeGrafter"/>
</dbReference>
<feature type="region of interest" description="Disordered" evidence="3">
    <location>
        <begin position="139"/>
        <end position="170"/>
    </location>
</feature>
<feature type="compositionally biased region" description="Low complexity" evidence="3">
    <location>
        <begin position="146"/>
        <end position="157"/>
    </location>
</feature>
<proteinExistence type="predicted"/>
<dbReference type="InterPro" id="IPR004087">
    <property type="entry name" value="KH_dom"/>
</dbReference>
<dbReference type="Pfam" id="PF22675">
    <property type="entry name" value="KH-I_KHDC4-BBP"/>
    <property type="match status" value="1"/>
</dbReference>
<dbReference type="SUPFAM" id="SSF54791">
    <property type="entry name" value="Eukaryotic type KH-domain (KH-domain type I)"/>
    <property type="match status" value="1"/>
</dbReference>
<keyword evidence="1" id="KW-0217">Developmental protein</keyword>
<dbReference type="SMART" id="SM00322">
    <property type="entry name" value="KH"/>
    <property type="match status" value="1"/>
</dbReference>
<dbReference type="InterPro" id="IPR032377">
    <property type="entry name" value="STAR_dimer"/>
</dbReference>
<organism evidence="5">
    <name type="scientific">Sarcoptes scabiei</name>
    <name type="common">Itch mite</name>
    <name type="synonym">Acarus scabiei</name>
    <dbReference type="NCBI Taxonomy" id="52283"/>
    <lineage>
        <taxon>Eukaryota</taxon>
        <taxon>Metazoa</taxon>
        <taxon>Ecdysozoa</taxon>
        <taxon>Arthropoda</taxon>
        <taxon>Chelicerata</taxon>
        <taxon>Arachnida</taxon>
        <taxon>Acari</taxon>
        <taxon>Acariformes</taxon>
        <taxon>Sarcoptiformes</taxon>
        <taxon>Astigmata</taxon>
        <taxon>Psoroptidia</taxon>
        <taxon>Sarcoptoidea</taxon>
        <taxon>Sarcoptidae</taxon>
        <taxon>Sarcoptinae</taxon>
        <taxon>Sarcoptes</taxon>
    </lineage>
</organism>
<reference evidence="6" key="3">
    <citation type="submission" date="2022-06" db="UniProtKB">
        <authorList>
            <consortium name="EnsemblMetazoa"/>
        </authorList>
    </citation>
    <scope>IDENTIFICATION</scope>
</reference>
<dbReference type="PANTHER" id="PTHR11208">
    <property type="entry name" value="RNA-BINDING PROTEIN RELATED"/>
    <property type="match status" value="1"/>
</dbReference>
<dbReference type="Gene3D" id="3.30.1370.10">
    <property type="entry name" value="K Homology domain, type 1"/>
    <property type="match status" value="1"/>
</dbReference>
<feature type="region of interest" description="Disordered" evidence="3">
    <location>
        <begin position="480"/>
        <end position="502"/>
    </location>
</feature>
<feature type="compositionally biased region" description="Basic residues" evidence="3">
    <location>
        <begin position="491"/>
        <end position="502"/>
    </location>
</feature>
<dbReference type="PANTHER" id="PTHR11208:SF125">
    <property type="entry name" value="KH DOMAIN-CONTAINING RNA-BINDING PROTEIN QKI"/>
    <property type="match status" value="1"/>
</dbReference>
<reference evidence="7" key="1">
    <citation type="journal article" date="2020" name="PLoS Negl. Trop. Dis.">
        <title>High-quality nuclear genome for Sarcoptes scabiei-A critical resource for a neglected parasite.</title>
        <authorList>
            <person name="Korhonen P.K."/>
            <person name="Gasser R.B."/>
            <person name="Ma G."/>
            <person name="Wang T."/>
            <person name="Stroehlein A.J."/>
            <person name="Young N.D."/>
            <person name="Ang C.S."/>
            <person name="Fernando D.D."/>
            <person name="Lu H.C."/>
            <person name="Taylor S."/>
            <person name="Reynolds S.L."/>
            <person name="Mofiz E."/>
            <person name="Najaraj S.H."/>
            <person name="Gowda H."/>
            <person name="Madugundu A."/>
            <person name="Renuse S."/>
            <person name="Holt D."/>
            <person name="Pandey A."/>
            <person name="Papenfuss A.T."/>
            <person name="Fischer K."/>
        </authorList>
    </citation>
    <scope>NUCLEOTIDE SEQUENCE [LARGE SCALE GENOMIC DNA]</scope>
</reference>
<dbReference type="InterPro" id="IPR045071">
    <property type="entry name" value="BBP-like"/>
</dbReference>
<evidence type="ECO:0000313" key="5">
    <source>
        <dbReference type="EMBL" id="KAF7491338.1"/>
    </source>
</evidence>
<dbReference type="InterPro" id="IPR055256">
    <property type="entry name" value="KH_1_KHDC4/BBP-like"/>
</dbReference>
<protein>
    <submittedName>
        <fullName evidence="5">Protein quaking-B</fullName>
    </submittedName>
</protein>
<evidence type="ECO:0000256" key="2">
    <source>
        <dbReference type="ARBA" id="ARBA00022884"/>
    </source>
</evidence>
<dbReference type="EnsemblMetazoa" id="SSS_3591s_mrna">
    <property type="protein sequence ID" value="KAF7491338.1"/>
    <property type="gene ID" value="SSS_3591"/>
</dbReference>
<dbReference type="AlphaFoldDB" id="A0A834VF05"/>
<evidence type="ECO:0000313" key="7">
    <source>
        <dbReference type="Proteomes" id="UP000070412"/>
    </source>
</evidence>
<sequence length="502" mass="56014">MALKMSASDSLQINNNLNNPKNFTMDGFYHFKKHANNSEIIGDANNNDLLLESDNAMLRNNVETIIPSGSLPDLESDRLDRDEIIKFHSNSNIIGNQSNINTDCRRGDKLEERNKESLSIGTNAGNEIEDSITSPINAIPKSSTFSASNANSSPPNAVHFDNSNENNNQSKRKSLDYLKELFQDREKLQVTPLGMFFHVNRLIDQEILRVRASLIHIDGSAEQRKPLNLPKADGPIVQLDKRIVIPVDKYPEHNFVGRIIGPRGLTIRELEVDCGCKLYIRGRGSLRNKEKEDKCRGLPNWEHLNDDLHVLIIVEDSENRAQIKLDYAVEQINKLIESVILQKDDFKMRQLAELAILNDKFNTKPNAFVKSITPSKSSIINSQGSILDTALIVGSNSSTPNPFVSVANAASPFSQINTYPNFATFPAQHSATVSTTPTIDPHHHSMFLNTPTQIALASASDFIAAQAAIAARFQYPANRFSGPNLQQTHSSQHRYHPYGKKK</sequence>
<feature type="compositionally biased region" description="Polar residues" evidence="3">
    <location>
        <begin position="481"/>
        <end position="490"/>
    </location>
</feature>
<dbReference type="Gene3D" id="1.20.5.4010">
    <property type="match status" value="1"/>
</dbReference>
<evidence type="ECO:0000256" key="3">
    <source>
        <dbReference type="SAM" id="MobiDB-lite"/>
    </source>
</evidence>
<dbReference type="Proteomes" id="UP000070412">
    <property type="component" value="Unassembled WGS sequence"/>
</dbReference>
<accession>A0A834VF05</accession>
<dbReference type="CDD" id="cd22383">
    <property type="entry name" value="KH-I_Hqk_like"/>
    <property type="match status" value="1"/>
</dbReference>
<dbReference type="InterPro" id="IPR036612">
    <property type="entry name" value="KH_dom_type_1_sf"/>
</dbReference>
<dbReference type="EMBL" id="WVUK01000060">
    <property type="protein sequence ID" value="KAF7491338.1"/>
    <property type="molecule type" value="Genomic_DNA"/>
</dbReference>
<evidence type="ECO:0000259" key="4">
    <source>
        <dbReference type="SMART" id="SM00322"/>
    </source>
</evidence>
<keyword evidence="2" id="KW-0694">RNA-binding</keyword>
<feature type="domain" description="K Homology" evidence="4">
    <location>
        <begin position="239"/>
        <end position="333"/>
    </location>
</feature>
<dbReference type="OrthoDB" id="6777263at2759"/>
<name>A0A834VF05_SARSC</name>
<reference evidence="5" key="2">
    <citation type="submission" date="2020-01" db="EMBL/GenBank/DDBJ databases">
        <authorList>
            <person name="Korhonen P.K.K."/>
            <person name="Guangxu M.G."/>
            <person name="Wang T.W."/>
            <person name="Stroehlein A.J.S."/>
            <person name="Young N.D."/>
            <person name="Ang C.-S.A."/>
            <person name="Fernando D.W.F."/>
            <person name="Lu H.L."/>
            <person name="Taylor S.T."/>
            <person name="Ehtesham M.E.M."/>
            <person name="Najaraj S.H.N."/>
            <person name="Harsha G.H.G."/>
            <person name="Madugundu A.M."/>
            <person name="Renuse S.R."/>
            <person name="Holt D.H."/>
            <person name="Pandey A.P."/>
            <person name="Papenfuss A.P."/>
            <person name="Gasser R.B.G."/>
            <person name="Fischer K.F."/>
        </authorList>
    </citation>
    <scope>NUCLEOTIDE SEQUENCE</scope>
    <source>
        <strain evidence="5">SSS_KF_BRIS2020</strain>
    </source>
</reference>
<dbReference type="Pfam" id="PF16544">
    <property type="entry name" value="STAR_dimer"/>
    <property type="match status" value="1"/>
</dbReference>
<evidence type="ECO:0000313" key="6">
    <source>
        <dbReference type="EnsemblMetazoa" id="KAF7491338.1"/>
    </source>
</evidence>
<gene>
    <name evidence="5" type="ORF">SSS_3591</name>
</gene>
<keyword evidence="7" id="KW-1185">Reference proteome</keyword>
<evidence type="ECO:0000256" key="1">
    <source>
        <dbReference type="ARBA" id="ARBA00022473"/>
    </source>
</evidence>